<dbReference type="InterPro" id="IPR046960">
    <property type="entry name" value="PPR_At4g14850-like_plant"/>
</dbReference>
<feature type="repeat" description="PPR" evidence="3">
    <location>
        <begin position="211"/>
        <end position="245"/>
    </location>
</feature>
<keyword evidence="2" id="KW-0677">Repeat</keyword>
<dbReference type="Gene3D" id="1.25.40.10">
    <property type="entry name" value="Tetratricopeptide repeat domain"/>
    <property type="match status" value="5"/>
</dbReference>
<sequence length="602" mass="68072">MLVLCLSKQLFFRQCNFFMLKIQILTPQPTLSLHFLDRYFTRHFLLQAVRFHSAQCVYDCNVKIGALSRAGKVESARQLFDEMPTRDVVSWNAMLTGYWQNGYLDESKKLFDLMPVRNIVTWNSMIAGCLENERIGDGFEYFCTMPERNTASWNVMVSGFVRCGRIEEAGRLFDEMPWRNVISYTAMIDGYAQNGEIERARALFDCMPRKNAVSWTVMISGYVENGRFDEARELFDQMPNKNVVATTAMITGYCKEGKMENARILFQEIQSRDLVSYNAMITGYAQNGRGEEALKLLIQMLRRGMQPDHSTLVSVLIACSSLASLKEGRQTHVIILKNGFDSHVSVCNALVTMYSKCGGIFDSELAFAHLGNPNLVSWNTIIAAFAQHGLYEKALAFFNNMRLGGFDPDGITFLSLLSACGHSGMVNESLHWFDSMIENYKISPRPEHYACLVDLLGRAGKLEKAYKMIHEMPFEADSGVWGALLAGCRAHSNVELGQLAAEKIVELDCRNSGAYIVLSNIYAAVGMWKEVRRVRGLMKEKGVKKQPAYSWMEFGNKVHFFLGGDVSHPNIEEIHSELKRISLQMKALDDTAEIVSKWSCYG</sequence>
<accession>A0A7J7I640</accession>
<gene>
    <name evidence="4" type="ORF">HYC85_001699</name>
</gene>
<feature type="repeat" description="PPR" evidence="3">
    <location>
        <begin position="273"/>
        <end position="307"/>
    </location>
</feature>
<dbReference type="Pfam" id="PF20431">
    <property type="entry name" value="E_motif"/>
    <property type="match status" value="1"/>
</dbReference>
<dbReference type="Proteomes" id="UP000593564">
    <property type="component" value="Unassembled WGS sequence"/>
</dbReference>
<dbReference type="EMBL" id="JACBKZ010000001">
    <property type="protein sequence ID" value="KAF5960490.1"/>
    <property type="molecule type" value="Genomic_DNA"/>
</dbReference>
<feature type="repeat" description="PPR" evidence="3">
    <location>
        <begin position="374"/>
        <end position="408"/>
    </location>
</feature>
<feature type="repeat" description="PPR" evidence="3">
    <location>
        <begin position="149"/>
        <end position="183"/>
    </location>
</feature>
<feature type="repeat" description="PPR" evidence="3">
    <location>
        <begin position="87"/>
        <end position="121"/>
    </location>
</feature>
<organism evidence="4 5">
    <name type="scientific">Camellia sinensis</name>
    <name type="common">Tea plant</name>
    <name type="synonym">Thea sinensis</name>
    <dbReference type="NCBI Taxonomy" id="4442"/>
    <lineage>
        <taxon>Eukaryota</taxon>
        <taxon>Viridiplantae</taxon>
        <taxon>Streptophyta</taxon>
        <taxon>Embryophyta</taxon>
        <taxon>Tracheophyta</taxon>
        <taxon>Spermatophyta</taxon>
        <taxon>Magnoliopsida</taxon>
        <taxon>eudicotyledons</taxon>
        <taxon>Gunneridae</taxon>
        <taxon>Pentapetalae</taxon>
        <taxon>asterids</taxon>
        <taxon>Ericales</taxon>
        <taxon>Theaceae</taxon>
        <taxon>Camellia</taxon>
    </lineage>
</organism>
<dbReference type="PANTHER" id="PTHR47926:SF436">
    <property type="entry name" value="PENTATRICOPEPTIDE REPEAT-CONTAINING PROTEIN ELI1, CHLOROPLASTIC-LIKE ISOFORM X2"/>
    <property type="match status" value="1"/>
</dbReference>
<dbReference type="GO" id="GO:0048731">
    <property type="term" value="P:system development"/>
    <property type="evidence" value="ECO:0007669"/>
    <property type="project" value="UniProtKB-ARBA"/>
</dbReference>
<dbReference type="InterPro" id="IPR002885">
    <property type="entry name" value="PPR_rpt"/>
</dbReference>
<proteinExistence type="inferred from homology"/>
<dbReference type="GO" id="GO:0009451">
    <property type="term" value="P:RNA modification"/>
    <property type="evidence" value="ECO:0007669"/>
    <property type="project" value="InterPro"/>
</dbReference>
<comment type="caution">
    <text evidence="4">The sequence shown here is derived from an EMBL/GenBank/DDBJ whole genome shotgun (WGS) entry which is preliminary data.</text>
</comment>
<comment type="similarity">
    <text evidence="1">Belongs to the PPR family. PCMP-H subfamily.</text>
</comment>
<evidence type="ECO:0000256" key="1">
    <source>
        <dbReference type="ARBA" id="ARBA00006643"/>
    </source>
</evidence>
<dbReference type="GO" id="GO:0003723">
    <property type="term" value="F:RNA binding"/>
    <property type="evidence" value="ECO:0007669"/>
    <property type="project" value="InterPro"/>
</dbReference>
<evidence type="ECO:0008006" key="6">
    <source>
        <dbReference type="Google" id="ProtNLM"/>
    </source>
</evidence>
<dbReference type="Pfam" id="PF13041">
    <property type="entry name" value="PPR_2"/>
    <property type="match status" value="2"/>
</dbReference>
<evidence type="ECO:0000256" key="2">
    <source>
        <dbReference type="ARBA" id="ARBA00022737"/>
    </source>
</evidence>
<dbReference type="PROSITE" id="PS51375">
    <property type="entry name" value="PPR"/>
    <property type="match status" value="5"/>
</dbReference>
<evidence type="ECO:0000256" key="3">
    <source>
        <dbReference type="PROSITE-ProRule" id="PRU00708"/>
    </source>
</evidence>
<dbReference type="InterPro" id="IPR046848">
    <property type="entry name" value="E_motif"/>
</dbReference>
<dbReference type="FunFam" id="1.25.40.10:FF:000767">
    <property type="entry name" value="Pentatricopeptide repeat-containing protein mitochondrial"/>
    <property type="match status" value="1"/>
</dbReference>
<dbReference type="FunFam" id="1.25.40.10:FF:000842">
    <property type="entry name" value="Pentatricopeptide repeat-containing protein mitochondrial"/>
    <property type="match status" value="1"/>
</dbReference>
<keyword evidence="5" id="KW-1185">Reference proteome</keyword>
<reference evidence="4 5" key="2">
    <citation type="submission" date="2020-07" db="EMBL/GenBank/DDBJ databases">
        <title>Genome assembly of wild tea tree DASZ reveals pedigree and selection history of tea varieties.</title>
        <authorList>
            <person name="Zhang W."/>
        </authorList>
    </citation>
    <scope>NUCLEOTIDE SEQUENCE [LARGE SCALE GENOMIC DNA]</scope>
    <source>
        <strain evidence="5">cv. G240</strain>
        <tissue evidence="4">Leaf</tissue>
    </source>
</reference>
<dbReference type="InterPro" id="IPR011990">
    <property type="entry name" value="TPR-like_helical_dom_sf"/>
</dbReference>
<name>A0A7J7I640_CAMSI</name>
<dbReference type="Pfam" id="PF01535">
    <property type="entry name" value="PPR"/>
    <property type="match status" value="7"/>
</dbReference>
<evidence type="ECO:0000313" key="5">
    <source>
        <dbReference type="Proteomes" id="UP000593564"/>
    </source>
</evidence>
<dbReference type="SUPFAM" id="SSF48452">
    <property type="entry name" value="TPR-like"/>
    <property type="match status" value="1"/>
</dbReference>
<dbReference type="NCBIfam" id="TIGR00756">
    <property type="entry name" value="PPR"/>
    <property type="match status" value="11"/>
</dbReference>
<evidence type="ECO:0000313" key="4">
    <source>
        <dbReference type="EMBL" id="KAF5960490.1"/>
    </source>
</evidence>
<dbReference type="PANTHER" id="PTHR47926">
    <property type="entry name" value="PENTATRICOPEPTIDE REPEAT-CONTAINING PROTEIN"/>
    <property type="match status" value="1"/>
</dbReference>
<dbReference type="FunFam" id="1.25.40.10:FF:000125">
    <property type="entry name" value="Pentatricopeptide repeat-containing protein"/>
    <property type="match status" value="1"/>
</dbReference>
<dbReference type="FunFam" id="1.25.40.10:FF:000333">
    <property type="entry name" value="Pentatricopeptide repeat-containing protein"/>
    <property type="match status" value="1"/>
</dbReference>
<reference evidence="5" key="1">
    <citation type="journal article" date="2020" name="Nat. Commun.">
        <title>Genome assembly of wild tea tree DASZ reveals pedigree and selection history of tea varieties.</title>
        <authorList>
            <person name="Zhang W."/>
            <person name="Zhang Y."/>
            <person name="Qiu H."/>
            <person name="Guo Y."/>
            <person name="Wan H."/>
            <person name="Zhang X."/>
            <person name="Scossa F."/>
            <person name="Alseekh S."/>
            <person name="Zhang Q."/>
            <person name="Wang P."/>
            <person name="Xu L."/>
            <person name="Schmidt M.H."/>
            <person name="Jia X."/>
            <person name="Li D."/>
            <person name="Zhu A."/>
            <person name="Guo F."/>
            <person name="Chen W."/>
            <person name="Ni D."/>
            <person name="Usadel B."/>
            <person name="Fernie A.R."/>
            <person name="Wen W."/>
        </authorList>
    </citation>
    <scope>NUCLEOTIDE SEQUENCE [LARGE SCALE GENOMIC DNA]</scope>
    <source>
        <strain evidence="5">cv. G240</strain>
    </source>
</reference>
<protein>
    <recommendedName>
        <fullName evidence="6">Pentatricopeptide repeat-containing protein</fullName>
    </recommendedName>
</protein>
<dbReference type="AlphaFoldDB" id="A0A7J7I640"/>